<sequence length="276" mass="30921">MATFYTKKDKDAPAVSTAVDVINFIKAALVVGYGDKPAAGWRLLYDSNAEQNQTTRRIIIRSDSAASEQKIYEFAISGSQLMLNAYHTYDETQKTAVGLWHSIVVNLAAINGDRMEVCADEKFCLFGLHGMWQGFGDYISDNTQYTQSILFGSNINFFGAERQSTLSSTNNPNNILIKDADGNTYVCRSYSREEAGYGSRIGWSNAVIHANVLREGSTPRLLKTELMLKTDRGYAFAGYMPFLYYADYNITDFKNVKNIKVIDANWYHSGGLYLVL</sequence>
<name>A0A378TTI2_MORLA</name>
<dbReference type="Proteomes" id="UP000254437">
    <property type="component" value="Unassembled WGS sequence"/>
</dbReference>
<dbReference type="EMBL" id="UGQU01000003">
    <property type="protein sequence ID" value="STZ63941.1"/>
    <property type="molecule type" value="Genomic_DNA"/>
</dbReference>
<accession>A0A378TTI2</accession>
<protein>
    <submittedName>
        <fullName evidence="1">Uncharacterized protein</fullName>
    </submittedName>
</protein>
<gene>
    <name evidence="1" type="ORF">NCTC10359_02384</name>
</gene>
<reference evidence="1 2" key="1">
    <citation type="submission" date="2018-06" db="EMBL/GenBank/DDBJ databases">
        <authorList>
            <consortium name="Pathogen Informatics"/>
            <person name="Doyle S."/>
        </authorList>
    </citation>
    <scope>NUCLEOTIDE SEQUENCE [LARGE SCALE GENOMIC DNA]</scope>
    <source>
        <strain evidence="1 2">NCTC10359</strain>
    </source>
</reference>
<dbReference type="AlphaFoldDB" id="A0A378TTI2"/>
<organism evidence="1 2">
    <name type="scientific">Moraxella lacunata</name>
    <dbReference type="NCBI Taxonomy" id="477"/>
    <lineage>
        <taxon>Bacteria</taxon>
        <taxon>Pseudomonadati</taxon>
        <taxon>Pseudomonadota</taxon>
        <taxon>Gammaproteobacteria</taxon>
        <taxon>Moraxellales</taxon>
        <taxon>Moraxellaceae</taxon>
        <taxon>Moraxella</taxon>
    </lineage>
</organism>
<proteinExistence type="predicted"/>
<evidence type="ECO:0000313" key="2">
    <source>
        <dbReference type="Proteomes" id="UP000254437"/>
    </source>
</evidence>
<evidence type="ECO:0000313" key="1">
    <source>
        <dbReference type="EMBL" id="STZ63941.1"/>
    </source>
</evidence>
<dbReference type="RefSeq" id="WP_115008216.1">
    <property type="nucleotide sequence ID" value="NZ_UGQU01000003.1"/>
</dbReference>